<sequence length="317" mass="35733">MCLEHENLMYAQFALSATNILRTHPDDEDLYSARQNYFVLALREQRKACAHIHSQNAEAVCLTSMVILHTSFAMIHERPLGNYNPPIEWLRMGRGAGAVMWKASAAVAPEMPASFKVFMESYQQVLSEQELRVTLSHPFDTVYAAIGKQTASDVLTDAYWRTLVYINNMQSAIDSGDSVHVLGRRLQAFPMVVPTKFIDQVELRDPCAFLVLAYYFAVAAQVDKEFWWLRGPKGDRTAANELRALNSHAMAVDESWDLILLYKMSDSVLVTMVVHGVLMAKKVIAEQWKFGRWTGTQRDCRDGVPSNVGDILLAPSN</sequence>
<dbReference type="GO" id="GO:0000981">
    <property type="term" value="F:DNA-binding transcription factor activity, RNA polymerase II-specific"/>
    <property type="evidence" value="ECO:0007669"/>
    <property type="project" value="TreeGrafter"/>
</dbReference>
<dbReference type="AlphaFoldDB" id="A0AAN7SZ68"/>
<evidence type="ECO:0000313" key="2">
    <source>
        <dbReference type="Proteomes" id="UP001309876"/>
    </source>
</evidence>
<reference evidence="1 2" key="1">
    <citation type="submission" date="2023-08" db="EMBL/GenBank/DDBJ databases">
        <title>Black Yeasts Isolated from many extreme environments.</title>
        <authorList>
            <person name="Coleine C."/>
            <person name="Stajich J.E."/>
            <person name="Selbmann L."/>
        </authorList>
    </citation>
    <scope>NUCLEOTIDE SEQUENCE [LARGE SCALE GENOMIC DNA]</scope>
    <source>
        <strain evidence="1 2">CCFEE 5910</strain>
    </source>
</reference>
<gene>
    <name evidence="1" type="ORF">LTR05_005664</name>
</gene>
<evidence type="ECO:0000313" key="1">
    <source>
        <dbReference type="EMBL" id="KAK5084586.1"/>
    </source>
</evidence>
<dbReference type="PANTHER" id="PTHR47657">
    <property type="entry name" value="STEROL REGULATORY ELEMENT-BINDING PROTEIN ECM22"/>
    <property type="match status" value="1"/>
</dbReference>
<protein>
    <submittedName>
        <fullName evidence="1">Uncharacterized protein</fullName>
    </submittedName>
</protein>
<dbReference type="InterPro" id="IPR052400">
    <property type="entry name" value="Zn2-C6_fungal_TF"/>
</dbReference>
<accession>A0AAN7SZ68</accession>
<dbReference type="EMBL" id="JAVRRJ010000005">
    <property type="protein sequence ID" value="KAK5084586.1"/>
    <property type="molecule type" value="Genomic_DNA"/>
</dbReference>
<dbReference type="Proteomes" id="UP001309876">
    <property type="component" value="Unassembled WGS sequence"/>
</dbReference>
<proteinExistence type="predicted"/>
<name>A0AAN7SZ68_9EURO</name>
<comment type="caution">
    <text evidence="1">The sequence shown here is derived from an EMBL/GenBank/DDBJ whole genome shotgun (WGS) entry which is preliminary data.</text>
</comment>
<dbReference type="PANTHER" id="PTHR47657:SF14">
    <property type="entry name" value="ZN(2)-C6 FUNGAL-TYPE DOMAIN-CONTAINING PROTEIN"/>
    <property type="match status" value="1"/>
</dbReference>
<organism evidence="1 2">
    <name type="scientific">Lithohypha guttulata</name>
    <dbReference type="NCBI Taxonomy" id="1690604"/>
    <lineage>
        <taxon>Eukaryota</taxon>
        <taxon>Fungi</taxon>
        <taxon>Dikarya</taxon>
        <taxon>Ascomycota</taxon>
        <taxon>Pezizomycotina</taxon>
        <taxon>Eurotiomycetes</taxon>
        <taxon>Chaetothyriomycetidae</taxon>
        <taxon>Chaetothyriales</taxon>
        <taxon>Trichomeriaceae</taxon>
        <taxon>Lithohypha</taxon>
    </lineage>
</organism>
<keyword evidence="2" id="KW-1185">Reference proteome</keyword>